<feature type="region of interest" description="Disordered" evidence="1">
    <location>
        <begin position="1"/>
        <end position="38"/>
    </location>
</feature>
<organism>
    <name type="scientific">Solenopsis invicta</name>
    <name type="common">Red imported fire ant</name>
    <name type="synonym">Solenopsis wagneri</name>
    <dbReference type="NCBI Taxonomy" id="13686"/>
    <lineage>
        <taxon>Eukaryota</taxon>
        <taxon>Metazoa</taxon>
        <taxon>Ecdysozoa</taxon>
        <taxon>Arthropoda</taxon>
        <taxon>Hexapoda</taxon>
        <taxon>Insecta</taxon>
        <taxon>Pterygota</taxon>
        <taxon>Neoptera</taxon>
        <taxon>Endopterygota</taxon>
        <taxon>Hymenoptera</taxon>
        <taxon>Apocrita</taxon>
        <taxon>Aculeata</taxon>
        <taxon>Formicoidea</taxon>
        <taxon>Formicidae</taxon>
        <taxon>Myrmicinae</taxon>
        <taxon>Solenopsis</taxon>
    </lineage>
</organism>
<dbReference type="HOGENOM" id="CLU_1237734_0_0_1"/>
<evidence type="ECO:0000256" key="1">
    <source>
        <dbReference type="SAM" id="MobiDB-lite"/>
    </source>
</evidence>
<feature type="compositionally biased region" description="Basic and acidic residues" evidence="1">
    <location>
        <begin position="1"/>
        <end position="20"/>
    </location>
</feature>
<feature type="non-terminal residue" evidence="2">
    <location>
        <position position="224"/>
    </location>
</feature>
<evidence type="ECO:0000313" key="2">
    <source>
        <dbReference type="EMBL" id="EFZ09110.1"/>
    </source>
</evidence>
<dbReference type="EMBL" id="GL771872">
    <property type="protein sequence ID" value="EFZ09110.1"/>
    <property type="molecule type" value="Genomic_DNA"/>
</dbReference>
<dbReference type="AlphaFoldDB" id="E9JDJ6"/>
<accession>E9JDJ6</accession>
<reference evidence="2" key="1">
    <citation type="journal article" date="2011" name="Proc. Natl. Acad. Sci. U.S.A.">
        <title>The genome of the fire ant Solenopsis invicta.</title>
        <authorList>
            <person name="Wurm Y."/>
            <person name="Wang J."/>
            <person name="Riba-Grognuz O."/>
            <person name="Corona M."/>
            <person name="Nygaard S."/>
            <person name="Hunt B.G."/>
            <person name="Ingram K.K."/>
            <person name="Falquet L."/>
            <person name="Nipitwattanaphon M."/>
            <person name="Gotzek D."/>
            <person name="Dijkstra M.B."/>
            <person name="Oettler J."/>
            <person name="Comtesse F."/>
            <person name="Shih C.J."/>
            <person name="Wu W.J."/>
            <person name="Yang C.C."/>
            <person name="Thomas J."/>
            <person name="Beaudoing E."/>
            <person name="Pradervand S."/>
            <person name="Flegel V."/>
            <person name="Cook E.D."/>
            <person name="Fabbretti R."/>
            <person name="Stockinger H."/>
            <person name="Long L."/>
            <person name="Farmerie W.G."/>
            <person name="Oakey J."/>
            <person name="Boomsma J.J."/>
            <person name="Pamilo P."/>
            <person name="Yi S.V."/>
            <person name="Heinze J."/>
            <person name="Goodisman M.A."/>
            <person name="Farinelli L."/>
            <person name="Harshman K."/>
            <person name="Hulo N."/>
            <person name="Cerutti L."/>
            <person name="Xenarios I."/>
            <person name="Shoemaker D."/>
            <person name="Keller L."/>
        </authorList>
    </citation>
    <scope>NUCLEOTIDE SEQUENCE [LARGE SCALE GENOMIC DNA]</scope>
</reference>
<sequence>MSQRITDLHRKTYEAQRDESVSLIRDQGPRGPKSPIETTSPIRLKDVIDTILYGSVDTQQAAGHAYVAIEGAEYTTVHELTRRLRRIFGPNKSTDQYRGELANIYMKPHEDIFDYIERVKEPRTAILVGETTENGFLDPNVKDYVEHTTRESFVNGLPSDLLIRVKLERCYTLEETIMTIQLSKQLEAEALRKRTYPSKTNLSFQADVPRKSTQNLIPIFHKEL</sequence>
<name>E9JDJ6_SOLIN</name>
<protein>
    <submittedName>
        <fullName evidence="2">Uncharacterized protein</fullName>
    </submittedName>
</protein>
<gene>
    <name evidence="2" type="ORF">SINV_13667</name>
</gene>
<proteinExistence type="predicted"/>